<dbReference type="GO" id="GO:0070006">
    <property type="term" value="F:metalloaminopeptidase activity"/>
    <property type="evidence" value="ECO:0007669"/>
    <property type="project" value="TreeGrafter"/>
</dbReference>
<dbReference type="InterPro" id="IPR024571">
    <property type="entry name" value="ERAP1-like_C_dom"/>
</dbReference>
<dbReference type="GO" id="GO:0043171">
    <property type="term" value="P:peptide catabolic process"/>
    <property type="evidence" value="ECO:0007669"/>
    <property type="project" value="TreeGrafter"/>
</dbReference>
<keyword evidence="3" id="KW-0031">Aminopeptidase</keyword>
<evidence type="ECO:0000313" key="3">
    <source>
        <dbReference type="EMBL" id="KAG7177359.1"/>
    </source>
</evidence>
<dbReference type="Proteomes" id="UP000747542">
    <property type="component" value="Unassembled WGS sequence"/>
</dbReference>
<evidence type="ECO:0000256" key="1">
    <source>
        <dbReference type="ARBA" id="ARBA00010136"/>
    </source>
</evidence>
<dbReference type="PANTHER" id="PTHR11533">
    <property type="entry name" value="PROTEASE M1 ZINC METALLOPROTEASE"/>
    <property type="match status" value="1"/>
</dbReference>
<gene>
    <name evidence="3" type="primary">ANPEPey-L</name>
    <name evidence="3" type="ORF">Hamer_G029732</name>
</gene>
<dbReference type="GO" id="GO:0042277">
    <property type="term" value="F:peptide binding"/>
    <property type="evidence" value="ECO:0007669"/>
    <property type="project" value="TreeGrafter"/>
</dbReference>
<proteinExistence type="inferred from homology"/>
<protein>
    <submittedName>
        <fullName evidence="3">Aminopeptidase Ey-like</fullName>
    </submittedName>
</protein>
<keyword evidence="3" id="KW-0645">Protease</keyword>
<evidence type="ECO:0000313" key="4">
    <source>
        <dbReference type="Proteomes" id="UP000747542"/>
    </source>
</evidence>
<dbReference type="Pfam" id="PF11838">
    <property type="entry name" value="ERAP1_C"/>
    <property type="match status" value="1"/>
</dbReference>
<comment type="similarity">
    <text evidence="1">Belongs to the peptidase M1 family.</text>
</comment>
<dbReference type="AlphaFoldDB" id="A0A8J5TKD5"/>
<dbReference type="InterPro" id="IPR050344">
    <property type="entry name" value="Peptidase_M1_aminopeptidases"/>
</dbReference>
<name>A0A8J5TKD5_HOMAM</name>
<dbReference type="GO" id="GO:0005737">
    <property type="term" value="C:cytoplasm"/>
    <property type="evidence" value="ECO:0007669"/>
    <property type="project" value="TreeGrafter"/>
</dbReference>
<dbReference type="PANTHER" id="PTHR11533:SF294">
    <property type="entry name" value="THYROTROPIN-RELEASING HORMONE-DEGRADING ECTOENZYME"/>
    <property type="match status" value="1"/>
</dbReference>
<dbReference type="GO" id="GO:0006508">
    <property type="term" value="P:proteolysis"/>
    <property type="evidence" value="ECO:0007669"/>
    <property type="project" value="TreeGrafter"/>
</dbReference>
<comment type="caution">
    <text evidence="3">The sequence shown here is derived from an EMBL/GenBank/DDBJ whole genome shotgun (WGS) entry which is preliminary data.</text>
</comment>
<dbReference type="EMBL" id="JAHLQT010002440">
    <property type="protein sequence ID" value="KAG7177359.1"/>
    <property type="molecule type" value="Genomic_DNA"/>
</dbReference>
<accession>A0A8J5TKD5</accession>
<dbReference type="GO" id="GO:0005615">
    <property type="term" value="C:extracellular space"/>
    <property type="evidence" value="ECO:0007669"/>
    <property type="project" value="TreeGrafter"/>
</dbReference>
<reference evidence="3" key="1">
    <citation type="journal article" date="2021" name="Sci. Adv.">
        <title>The American lobster genome reveals insights on longevity, neural, and immune adaptations.</title>
        <authorList>
            <person name="Polinski J.M."/>
            <person name="Zimin A.V."/>
            <person name="Clark K.F."/>
            <person name="Kohn A.B."/>
            <person name="Sadowski N."/>
            <person name="Timp W."/>
            <person name="Ptitsyn A."/>
            <person name="Khanna P."/>
            <person name="Romanova D.Y."/>
            <person name="Williams P."/>
            <person name="Greenwood S.J."/>
            <person name="Moroz L.L."/>
            <person name="Walt D.R."/>
            <person name="Bodnar A.G."/>
        </authorList>
    </citation>
    <scope>NUCLEOTIDE SEQUENCE</scope>
    <source>
        <strain evidence="3">GMGI-L3</strain>
    </source>
</reference>
<dbReference type="OrthoDB" id="510539at2759"/>
<evidence type="ECO:0000259" key="2">
    <source>
        <dbReference type="Pfam" id="PF11838"/>
    </source>
</evidence>
<keyword evidence="4" id="KW-1185">Reference proteome</keyword>
<dbReference type="GO" id="GO:0008270">
    <property type="term" value="F:zinc ion binding"/>
    <property type="evidence" value="ECO:0007669"/>
    <property type="project" value="TreeGrafter"/>
</dbReference>
<keyword evidence="3" id="KW-0378">Hydrolase</keyword>
<organism evidence="3 4">
    <name type="scientific">Homarus americanus</name>
    <name type="common">American lobster</name>
    <dbReference type="NCBI Taxonomy" id="6706"/>
    <lineage>
        <taxon>Eukaryota</taxon>
        <taxon>Metazoa</taxon>
        <taxon>Ecdysozoa</taxon>
        <taxon>Arthropoda</taxon>
        <taxon>Crustacea</taxon>
        <taxon>Multicrustacea</taxon>
        <taxon>Malacostraca</taxon>
        <taxon>Eumalacostraca</taxon>
        <taxon>Eucarida</taxon>
        <taxon>Decapoda</taxon>
        <taxon>Pleocyemata</taxon>
        <taxon>Astacidea</taxon>
        <taxon>Nephropoidea</taxon>
        <taxon>Nephropidae</taxon>
        <taxon>Homarus</taxon>
    </lineage>
</organism>
<sequence>MCTGVASGGEAEWKAAWTRYTKSNVGSEKAMLLSAMGCTKEVWILARYLKMAFTEKSGIRKQDASSVFTAVAYNSVGRDLAWNFLQDQWPVILEYLGPGSSHLSRIAKAASQGFNAQLELKELMKFKSDNADHLGSARRALDQSLERATLNTAWMEKNYDAILVWLNGQGYDHTL</sequence>
<dbReference type="GO" id="GO:0016020">
    <property type="term" value="C:membrane"/>
    <property type="evidence" value="ECO:0007669"/>
    <property type="project" value="TreeGrafter"/>
</dbReference>
<feature type="domain" description="ERAP1-like C-terminal" evidence="2">
    <location>
        <begin position="2"/>
        <end position="148"/>
    </location>
</feature>